<dbReference type="Proteomes" id="UP000199477">
    <property type="component" value="Unassembled WGS sequence"/>
</dbReference>
<dbReference type="AlphaFoldDB" id="A0A1I2CQZ1"/>
<feature type="region of interest" description="Disordered" evidence="1">
    <location>
        <begin position="1"/>
        <end position="34"/>
    </location>
</feature>
<evidence type="ECO:0000313" key="2">
    <source>
        <dbReference type="EMBL" id="SFE70150.1"/>
    </source>
</evidence>
<accession>A0A1I2CQZ1</accession>
<name>A0A1I2CQZ1_9GAMM</name>
<dbReference type="RefSeq" id="WP_143096481.1">
    <property type="nucleotide sequence ID" value="NZ_FONH01000003.1"/>
</dbReference>
<evidence type="ECO:0000313" key="3">
    <source>
        <dbReference type="Proteomes" id="UP000199477"/>
    </source>
</evidence>
<evidence type="ECO:0000256" key="1">
    <source>
        <dbReference type="SAM" id="MobiDB-lite"/>
    </source>
</evidence>
<organism evidence="2 3">
    <name type="scientific">Dyella marensis</name>
    <dbReference type="NCBI Taxonomy" id="500610"/>
    <lineage>
        <taxon>Bacteria</taxon>
        <taxon>Pseudomonadati</taxon>
        <taxon>Pseudomonadota</taxon>
        <taxon>Gammaproteobacteria</taxon>
        <taxon>Lysobacterales</taxon>
        <taxon>Rhodanobacteraceae</taxon>
        <taxon>Dyella</taxon>
    </lineage>
</organism>
<feature type="compositionally biased region" description="Low complexity" evidence="1">
    <location>
        <begin position="22"/>
        <end position="31"/>
    </location>
</feature>
<sequence>MLTLQPSGTRLDSNSSQALTNPSSSAPAKSMPSRKKRRAGLWACAGMLVLLCESQALADDKDAITILDVSPSLYRPAPGAPGVASDEDACKAWSLDKQQAASVWRLSRKLREGELHDYYWLPCSIKGHARIQGATWEFEINAAGTSTWRNGNATHLMGCSQLACKPLIILMPDRDQEPGRDENGHPSAS</sequence>
<dbReference type="EMBL" id="FONH01000003">
    <property type="protein sequence ID" value="SFE70150.1"/>
    <property type="molecule type" value="Genomic_DNA"/>
</dbReference>
<gene>
    <name evidence="2" type="ORF">SAMN02799615_01565</name>
</gene>
<proteinExistence type="predicted"/>
<reference evidence="3" key="1">
    <citation type="submission" date="2016-10" db="EMBL/GenBank/DDBJ databases">
        <authorList>
            <person name="Varghese N."/>
            <person name="Submissions S."/>
        </authorList>
    </citation>
    <scope>NUCLEOTIDE SEQUENCE [LARGE SCALE GENOMIC DNA]</scope>
    <source>
        <strain evidence="3">UNC178MFTsu3.1</strain>
    </source>
</reference>
<feature type="compositionally biased region" description="Polar residues" evidence="1">
    <location>
        <begin position="1"/>
        <end position="21"/>
    </location>
</feature>
<protein>
    <submittedName>
        <fullName evidence="2">Uncharacterized protein</fullName>
    </submittedName>
</protein>
<keyword evidence="3" id="KW-1185">Reference proteome</keyword>